<proteinExistence type="predicted"/>
<sequence>MTLRSESLQDQTWDATPIDVPLNEGMAARHAAPVQPLGTTNVLGVAVSALNMDQAVSLVQDAVRTRRRGYICVAGAHGLVECQTDPSLRDAYNAAMAVTPDGMPLVWALHGDGHDSAGRVYGPDLMRLLFAKGVSSGMRHFLYGTTPESLERLSVALQSQYPGAEIVGVHAPPFRPLSAQEEREVSAVINAVKPDVVWVGLSAPKQERWMAAMRDKLEAPVLIGVGAAFDFIGGNKRSAPAFLQRAGLEWAFRLMTEPRRLWRRYAKCVPAYIWLRFLQKTGLRAFPIVPAIDVSNSGRSQS</sequence>
<reference evidence="3 4" key="1">
    <citation type="journal article" date="2011" name="Int. J. Syst. Evol. Microbiol.">
        <title>Zhongshania antarctica gen. nov., sp. nov. and Zhongshania guokunii sp. nov., gammaproteobacteria respectively isolated from coastal attached (fast) ice and surface seawater of the Antarctic.</title>
        <authorList>
            <person name="Li H.J."/>
            <person name="Zhang X.Y."/>
            <person name="Chen C.X."/>
            <person name="Zhang Y.J."/>
            <person name="Gao Z.M."/>
            <person name="Yu Y."/>
            <person name="Chen X.L."/>
            <person name="Chen B."/>
            <person name="Zhang Y.Z."/>
        </authorList>
    </citation>
    <scope>NUCLEOTIDE SEQUENCE [LARGE SCALE GENOMIC DNA]</scope>
    <source>
        <strain evidence="3 4">15-R06ZXC-3</strain>
    </source>
</reference>
<name>A0ABV3TH32_9RHOB</name>
<keyword evidence="2" id="KW-0808">Transferase</keyword>
<dbReference type="RefSeq" id="WP_295532787.1">
    <property type="nucleotide sequence ID" value="NZ_JBFRYC010000002.1"/>
</dbReference>
<dbReference type="PANTHER" id="PTHR34136">
    <property type="match status" value="1"/>
</dbReference>
<accession>A0ABV3TH32</accession>
<organism evidence="3 4">
    <name type="scientific">Thioclava arctica</name>
    <dbReference type="NCBI Taxonomy" id="3238301"/>
    <lineage>
        <taxon>Bacteria</taxon>
        <taxon>Pseudomonadati</taxon>
        <taxon>Pseudomonadota</taxon>
        <taxon>Alphaproteobacteria</taxon>
        <taxon>Rhodobacterales</taxon>
        <taxon>Paracoccaceae</taxon>
        <taxon>Thioclava</taxon>
    </lineage>
</organism>
<dbReference type="NCBIfam" id="TIGR00696">
    <property type="entry name" value="wecG_tagA_cpsF"/>
    <property type="match status" value="1"/>
</dbReference>
<dbReference type="PANTHER" id="PTHR34136:SF1">
    <property type="entry name" value="UDP-N-ACETYL-D-MANNOSAMINURONIC ACID TRANSFERASE"/>
    <property type="match status" value="1"/>
</dbReference>
<evidence type="ECO:0000256" key="1">
    <source>
        <dbReference type="ARBA" id="ARBA00022676"/>
    </source>
</evidence>
<dbReference type="Proteomes" id="UP001557465">
    <property type="component" value="Unassembled WGS sequence"/>
</dbReference>
<dbReference type="Pfam" id="PF03808">
    <property type="entry name" value="Glyco_tran_WecG"/>
    <property type="match status" value="1"/>
</dbReference>
<keyword evidence="4" id="KW-1185">Reference proteome</keyword>
<dbReference type="InterPro" id="IPR004629">
    <property type="entry name" value="WecG_TagA_CpsF"/>
</dbReference>
<comment type="caution">
    <text evidence="3">The sequence shown here is derived from an EMBL/GenBank/DDBJ whole genome shotgun (WGS) entry which is preliminary data.</text>
</comment>
<dbReference type="EMBL" id="JBFRYC010000002">
    <property type="protein sequence ID" value="MEX1660893.1"/>
    <property type="molecule type" value="Genomic_DNA"/>
</dbReference>
<evidence type="ECO:0000313" key="3">
    <source>
        <dbReference type="EMBL" id="MEX1660893.1"/>
    </source>
</evidence>
<keyword evidence="1" id="KW-0328">Glycosyltransferase</keyword>
<evidence type="ECO:0000313" key="4">
    <source>
        <dbReference type="Proteomes" id="UP001557465"/>
    </source>
</evidence>
<evidence type="ECO:0000256" key="2">
    <source>
        <dbReference type="ARBA" id="ARBA00022679"/>
    </source>
</evidence>
<protein>
    <submittedName>
        <fullName evidence="3">WecB/TagA/CpsF family glycosyltransferase</fullName>
    </submittedName>
</protein>
<dbReference type="CDD" id="cd06533">
    <property type="entry name" value="Glyco_transf_WecG_TagA"/>
    <property type="match status" value="1"/>
</dbReference>
<gene>
    <name evidence="3" type="ORF">AB4874_04410</name>
</gene>